<accession>A0A2H1FCS6</accession>
<keyword evidence="1" id="KW-1133">Transmembrane helix</keyword>
<keyword evidence="1" id="KW-0472">Membrane</keyword>
<evidence type="ECO:0000313" key="2">
    <source>
        <dbReference type="EMBL" id="SMH70573.1"/>
    </source>
</evidence>
<sequence length="54" mass="5698">MNALAVGLVLGCIVLSGIILYTYIPKTTTSAVIRLSATVEITPGNVKVHTQQDL</sequence>
<dbReference type="AlphaFoldDB" id="A0A2H1FCS6"/>
<protein>
    <submittedName>
        <fullName evidence="2">Uncharacterized protein</fullName>
    </submittedName>
</protein>
<evidence type="ECO:0000256" key="1">
    <source>
        <dbReference type="SAM" id="Phobius"/>
    </source>
</evidence>
<name>A0A2H1FCS6_9ARCH</name>
<keyword evidence="3" id="KW-1185">Reference proteome</keyword>
<keyword evidence="1" id="KW-0812">Transmembrane</keyword>
<dbReference type="RefSeq" id="WP_157926692.1">
    <property type="nucleotide sequence ID" value="NZ_LT841358.1"/>
</dbReference>
<feature type="transmembrane region" description="Helical" evidence="1">
    <location>
        <begin position="6"/>
        <end position="24"/>
    </location>
</feature>
<dbReference type="Proteomes" id="UP000230607">
    <property type="component" value="Chromosome 1"/>
</dbReference>
<dbReference type="EMBL" id="LT841358">
    <property type="protein sequence ID" value="SMH70573.1"/>
    <property type="molecule type" value="Genomic_DNA"/>
</dbReference>
<reference evidence="3" key="1">
    <citation type="submission" date="2017-03" db="EMBL/GenBank/DDBJ databases">
        <authorList>
            <person name="Herbold C."/>
        </authorList>
    </citation>
    <scope>NUCLEOTIDE SEQUENCE [LARGE SCALE GENOMIC DNA]</scope>
</reference>
<evidence type="ECO:0000313" key="3">
    <source>
        <dbReference type="Proteomes" id="UP000230607"/>
    </source>
</evidence>
<gene>
    <name evidence="2" type="ORF">NCS_10380</name>
</gene>
<proteinExistence type="predicted"/>
<organism evidence="2 3">
    <name type="scientific">Candidatus Nitrosotalea okcheonensis</name>
    <dbReference type="NCBI Taxonomy" id="1903276"/>
    <lineage>
        <taxon>Archaea</taxon>
        <taxon>Nitrososphaerota</taxon>
        <taxon>Nitrososphaeria</taxon>
        <taxon>Nitrosotaleales</taxon>
        <taxon>Nitrosotaleaceae</taxon>
        <taxon>Nitrosotalea</taxon>
    </lineage>
</organism>